<protein>
    <submittedName>
        <fullName evidence="2">4018_t:CDS:1</fullName>
    </submittedName>
</protein>
<evidence type="ECO:0000256" key="1">
    <source>
        <dbReference type="SAM" id="MobiDB-lite"/>
    </source>
</evidence>
<dbReference type="EMBL" id="CAJVPQ010000463">
    <property type="protein sequence ID" value="CAG8483701.1"/>
    <property type="molecule type" value="Genomic_DNA"/>
</dbReference>
<proteinExistence type="predicted"/>
<keyword evidence="3" id="KW-1185">Reference proteome</keyword>
<sequence length="278" mass="31650">MLENENDYDYPANMYDPLLIDLHSKDLHETVSKELKTQYLSDTQLTELKEINGMIFGPNLRVIISLPVTIKKKTKNVHFILDTVSPKTYICEEVYESFKLQFHTPIYQVFINNKRSVAYLPPIDSHFTEINILGMEYLKSSGTNLSIILTNDYDNVTLQFDHEKKEIFTQLQITFQVDPNVLGKILGTFLLVIIVSVAISNRKPGFFLLIAAISLSYNIYKSCIEVNSSKVDEDDLEDFINTLTEACIDDVTANWGTSDSEEETPDATLTTTPIPMNQ</sequence>
<feature type="compositionally biased region" description="Polar residues" evidence="1">
    <location>
        <begin position="267"/>
        <end position="278"/>
    </location>
</feature>
<evidence type="ECO:0000313" key="2">
    <source>
        <dbReference type="EMBL" id="CAG8483701.1"/>
    </source>
</evidence>
<evidence type="ECO:0000313" key="3">
    <source>
        <dbReference type="Proteomes" id="UP000789570"/>
    </source>
</evidence>
<name>A0A9N8WF96_9GLOM</name>
<feature type="region of interest" description="Disordered" evidence="1">
    <location>
        <begin position="255"/>
        <end position="278"/>
    </location>
</feature>
<dbReference type="OrthoDB" id="422081at2759"/>
<dbReference type="Proteomes" id="UP000789570">
    <property type="component" value="Unassembled WGS sequence"/>
</dbReference>
<organism evidence="2 3">
    <name type="scientific">Funneliformis caledonium</name>
    <dbReference type="NCBI Taxonomy" id="1117310"/>
    <lineage>
        <taxon>Eukaryota</taxon>
        <taxon>Fungi</taxon>
        <taxon>Fungi incertae sedis</taxon>
        <taxon>Mucoromycota</taxon>
        <taxon>Glomeromycotina</taxon>
        <taxon>Glomeromycetes</taxon>
        <taxon>Glomerales</taxon>
        <taxon>Glomeraceae</taxon>
        <taxon>Funneliformis</taxon>
    </lineage>
</organism>
<dbReference type="AlphaFoldDB" id="A0A9N8WF96"/>
<comment type="caution">
    <text evidence="2">The sequence shown here is derived from an EMBL/GenBank/DDBJ whole genome shotgun (WGS) entry which is preliminary data.</text>
</comment>
<reference evidence="2" key="1">
    <citation type="submission" date="2021-06" db="EMBL/GenBank/DDBJ databases">
        <authorList>
            <person name="Kallberg Y."/>
            <person name="Tangrot J."/>
            <person name="Rosling A."/>
        </authorList>
    </citation>
    <scope>NUCLEOTIDE SEQUENCE</scope>
    <source>
        <strain evidence="2">UK204</strain>
    </source>
</reference>
<gene>
    <name evidence="2" type="ORF">FCALED_LOCUS2846</name>
</gene>
<accession>A0A9N8WF96</accession>